<protein>
    <submittedName>
        <fullName evidence="1">Secreted protein</fullName>
    </submittedName>
</protein>
<proteinExistence type="predicted"/>
<sequence>MSSVFEGDDADRWITWVLITLPLAGQSTPLPGELEGSGTTRYRRLTATGHPVVVETRHSSFGYVQVASGVTSAKHATDTDTTTTRLNSAQLLTSREVVAPTQ</sequence>
<accession>A0A5K3ENN9</accession>
<dbReference type="AlphaFoldDB" id="A0A5K3ENN9"/>
<evidence type="ECO:0000313" key="1">
    <source>
        <dbReference type="WBParaSite" id="MCU_001907-RA"/>
    </source>
</evidence>
<name>A0A5K3ENN9_MESCO</name>
<dbReference type="WBParaSite" id="MCU_001907-RA">
    <property type="protein sequence ID" value="MCU_001907-RA"/>
    <property type="gene ID" value="MCU_001907"/>
</dbReference>
<organism evidence="1">
    <name type="scientific">Mesocestoides corti</name>
    <name type="common">Flatworm</name>
    <dbReference type="NCBI Taxonomy" id="53468"/>
    <lineage>
        <taxon>Eukaryota</taxon>
        <taxon>Metazoa</taxon>
        <taxon>Spiralia</taxon>
        <taxon>Lophotrochozoa</taxon>
        <taxon>Platyhelminthes</taxon>
        <taxon>Cestoda</taxon>
        <taxon>Eucestoda</taxon>
        <taxon>Cyclophyllidea</taxon>
        <taxon>Mesocestoididae</taxon>
        <taxon>Mesocestoides</taxon>
    </lineage>
</organism>
<reference evidence="1" key="1">
    <citation type="submission" date="2019-11" db="UniProtKB">
        <authorList>
            <consortium name="WormBaseParasite"/>
        </authorList>
    </citation>
    <scope>IDENTIFICATION</scope>
</reference>